<sequence>MPCFGVQSEKGNKLQLQGEIFLYIPSQLLGDNIINVLASHQPWQFSPSCHTAFRKLVQEVTHALASEYH</sequence>
<accession>A0A151PFS3</accession>
<reference evidence="4 5" key="1">
    <citation type="journal article" date="2012" name="Genome Biol.">
        <title>Sequencing three crocodilian genomes to illuminate the evolution of archosaurs and amniotes.</title>
        <authorList>
            <person name="St John J.A."/>
            <person name="Braun E.L."/>
            <person name="Isberg S.R."/>
            <person name="Miles L.G."/>
            <person name="Chong A.Y."/>
            <person name="Gongora J."/>
            <person name="Dalzell P."/>
            <person name="Moran C."/>
            <person name="Bed'hom B."/>
            <person name="Abzhanov A."/>
            <person name="Burgess S.C."/>
            <person name="Cooksey A.M."/>
            <person name="Castoe T.A."/>
            <person name="Crawford N.G."/>
            <person name="Densmore L.D."/>
            <person name="Drew J.C."/>
            <person name="Edwards S.V."/>
            <person name="Faircloth B.C."/>
            <person name="Fujita M.K."/>
            <person name="Greenwold M.J."/>
            <person name="Hoffmann F.G."/>
            <person name="Howard J.M."/>
            <person name="Iguchi T."/>
            <person name="Janes D.E."/>
            <person name="Khan S.Y."/>
            <person name="Kohno S."/>
            <person name="de Koning A.J."/>
            <person name="Lance S.L."/>
            <person name="McCarthy F.M."/>
            <person name="McCormack J.E."/>
            <person name="Merchant M.E."/>
            <person name="Peterson D.G."/>
            <person name="Pollock D.D."/>
            <person name="Pourmand N."/>
            <person name="Raney B.J."/>
            <person name="Roessler K.A."/>
            <person name="Sanford J.R."/>
            <person name="Sawyer R.H."/>
            <person name="Schmidt C.J."/>
            <person name="Triplett E.W."/>
            <person name="Tuberville T.D."/>
            <person name="Venegas-Anaya M."/>
            <person name="Howard J.T."/>
            <person name="Jarvis E.D."/>
            <person name="Guillette L.J.Jr."/>
            <person name="Glenn T.C."/>
            <person name="Green R.E."/>
            <person name="Ray D.A."/>
        </authorList>
    </citation>
    <scope>NUCLEOTIDE SEQUENCE [LARGE SCALE GENOMIC DNA]</scope>
    <source>
        <strain evidence="4">KSC_2009_1</strain>
    </source>
</reference>
<keyword evidence="5" id="KW-1185">Reference proteome</keyword>
<proteinExistence type="predicted"/>
<evidence type="ECO:0000313" key="5">
    <source>
        <dbReference type="Proteomes" id="UP000050525"/>
    </source>
</evidence>
<name>A0A151PFS3_ALLMI</name>
<keyword evidence="1" id="KW-0349">Heme</keyword>
<dbReference type="GO" id="GO:0020037">
    <property type="term" value="F:heme binding"/>
    <property type="evidence" value="ECO:0007669"/>
    <property type="project" value="InterPro"/>
</dbReference>
<dbReference type="EMBL" id="AKHW03000280">
    <property type="protein sequence ID" value="KYO47957.1"/>
    <property type="molecule type" value="Genomic_DNA"/>
</dbReference>
<evidence type="ECO:0000256" key="2">
    <source>
        <dbReference type="ARBA" id="ARBA00022723"/>
    </source>
</evidence>
<dbReference type="InterPro" id="IPR009050">
    <property type="entry name" value="Globin-like_sf"/>
</dbReference>
<dbReference type="Proteomes" id="UP000050525">
    <property type="component" value="Unassembled WGS sequence"/>
</dbReference>
<evidence type="ECO:0000256" key="3">
    <source>
        <dbReference type="ARBA" id="ARBA00023004"/>
    </source>
</evidence>
<organism evidence="4 5">
    <name type="scientific">Alligator mississippiensis</name>
    <name type="common">American alligator</name>
    <dbReference type="NCBI Taxonomy" id="8496"/>
    <lineage>
        <taxon>Eukaryota</taxon>
        <taxon>Metazoa</taxon>
        <taxon>Chordata</taxon>
        <taxon>Craniata</taxon>
        <taxon>Vertebrata</taxon>
        <taxon>Euteleostomi</taxon>
        <taxon>Archelosauria</taxon>
        <taxon>Archosauria</taxon>
        <taxon>Crocodylia</taxon>
        <taxon>Alligatoridae</taxon>
        <taxon>Alligatorinae</taxon>
        <taxon>Alligator</taxon>
    </lineage>
</organism>
<dbReference type="AlphaFoldDB" id="A0A151PFS3"/>
<dbReference type="GO" id="GO:0019825">
    <property type="term" value="F:oxygen binding"/>
    <property type="evidence" value="ECO:0007669"/>
    <property type="project" value="InterPro"/>
</dbReference>
<comment type="caution">
    <text evidence="4">The sequence shown here is derived from an EMBL/GenBank/DDBJ whole genome shotgun (WGS) entry which is preliminary data.</text>
</comment>
<protein>
    <submittedName>
        <fullName evidence="4">Uncharacterized protein</fullName>
    </submittedName>
</protein>
<dbReference type="GO" id="GO:0046872">
    <property type="term" value="F:metal ion binding"/>
    <property type="evidence" value="ECO:0007669"/>
    <property type="project" value="UniProtKB-KW"/>
</dbReference>
<keyword evidence="3" id="KW-0408">Iron</keyword>
<gene>
    <name evidence="4" type="ORF">Y1Q_0012755</name>
</gene>
<keyword evidence="2" id="KW-0479">Metal-binding</keyword>
<evidence type="ECO:0000256" key="1">
    <source>
        <dbReference type="ARBA" id="ARBA00022617"/>
    </source>
</evidence>
<dbReference type="Gene3D" id="1.10.490.10">
    <property type="entry name" value="Globins"/>
    <property type="match status" value="1"/>
</dbReference>
<dbReference type="InterPro" id="IPR012292">
    <property type="entry name" value="Globin/Proto"/>
</dbReference>
<evidence type="ECO:0000313" key="4">
    <source>
        <dbReference type="EMBL" id="KYO47957.1"/>
    </source>
</evidence>
<dbReference type="SUPFAM" id="SSF46458">
    <property type="entry name" value="Globin-like"/>
    <property type="match status" value="1"/>
</dbReference>